<dbReference type="AlphaFoldDB" id="A0A1M4PQU6"/>
<dbReference type="RefSeq" id="WP_109840677.1">
    <property type="nucleotide sequence ID" value="NZ_LT669839.1"/>
</dbReference>
<dbReference type="Proteomes" id="UP000245423">
    <property type="component" value="Chromosome 1"/>
</dbReference>
<dbReference type="InterPro" id="IPR005370">
    <property type="entry name" value="UPF0180"/>
</dbReference>
<accession>A0A1M4PQU6</accession>
<reference evidence="1 2" key="1">
    <citation type="submission" date="2016-11" db="EMBL/GenBank/DDBJ databases">
        <authorList>
            <person name="Manzoor S."/>
        </authorList>
    </citation>
    <scope>NUCLEOTIDE SEQUENCE [LARGE SCALE GENOMIC DNA]</scope>
    <source>
        <strain evidence="1">Clostridium ultunense strain Esp</strain>
    </source>
</reference>
<evidence type="ECO:0000313" key="1">
    <source>
        <dbReference type="EMBL" id="SHD77866.1"/>
    </source>
</evidence>
<dbReference type="OrthoDB" id="1708042at2"/>
<sequence length="83" mass="9024">MAGKIVVENTLTPYIKHLKSLGYDVYTLYKNSNLENITSDEYKAIVVSGLDVLSTSGATHSNPPVPIIEASGHTPEEIHNIIT</sequence>
<evidence type="ECO:0000313" key="2">
    <source>
        <dbReference type="Proteomes" id="UP000245423"/>
    </source>
</evidence>
<organism evidence="1 2">
    <name type="scientific">[Clostridium] ultunense Esp</name>
    <dbReference type="NCBI Taxonomy" id="1288971"/>
    <lineage>
        <taxon>Bacteria</taxon>
        <taxon>Bacillati</taxon>
        <taxon>Bacillota</taxon>
        <taxon>Tissierellia</taxon>
        <taxon>Tissierellales</taxon>
        <taxon>Tepidimicrobiaceae</taxon>
        <taxon>Schnuerera</taxon>
    </lineage>
</organism>
<protein>
    <submittedName>
        <fullName evidence="1">Uncharacterized protein</fullName>
    </submittedName>
</protein>
<dbReference type="Pfam" id="PF03698">
    <property type="entry name" value="UPF0180"/>
    <property type="match status" value="1"/>
</dbReference>
<name>A0A1M4PQU6_9FIRM</name>
<proteinExistence type="predicted"/>
<keyword evidence="2" id="KW-1185">Reference proteome</keyword>
<gene>
    <name evidence="1" type="ORF">CUESP1_2520</name>
</gene>
<dbReference type="EMBL" id="LT669839">
    <property type="protein sequence ID" value="SHD77866.1"/>
    <property type="molecule type" value="Genomic_DNA"/>
</dbReference>